<name>A0A3A3GTE6_PANTH</name>
<evidence type="ECO:0000256" key="1">
    <source>
        <dbReference type="ARBA" id="ARBA00004496"/>
    </source>
</evidence>
<keyword evidence="5 8" id="KW-0238">DNA-binding</keyword>
<evidence type="ECO:0000259" key="10">
    <source>
        <dbReference type="PROSITE" id="PS51755"/>
    </source>
</evidence>
<dbReference type="CDD" id="cd00383">
    <property type="entry name" value="trans_reg_C"/>
    <property type="match status" value="1"/>
</dbReference>
<evidence type="ECO:0000256" key="2">
    <source>
        <dbReference type="ARBA" id="ARBA00022553"/>
    </source>
</evidence>
<dbReference type="GO" id="GO:0032993">
    <property type="term" value="C:protein-DNA complex"/>
    <property type="evidence" value="ECO:0007669"/>
    <property type="project" value="TreeGrafter"/>
</dbReference>
<keyword evidence="3" id="KW-0902">Two-component regulatory system</keyword>
<dbReference type="InterPro" id="IPR036388">
    <property type="entry name" value="WH-like_DNA-bd_sf"/>
</dbReference>
<dbReference type="Pfam" id="PF00072">
    <property type="entry name" value="Response_reg"/>
    <property type="match status" value="1"/>
</dbReference>
<keyword evidence="4" id="KW-0805">Transcription regulation</keyword>
<feature type="modified residue" description="4-aspartylphosphate" evidence="7">
    <location>
        <position position="53"/>
    </location>
</feature>
<dbReference type="InterPro" id="IPR011006">
    <property type="entry name" value="CheY-like_superfamily"/>
</dbReference>
<dbReference type="GO" id="GO:0000156">
    <property type="term" value="F:phosphorelay response regulator activity"/>
    <property type="evidence" value="ECO:0007669"/>
    <property type="project" value="TreeGrafter"/>
</dbReference>
<organism evidence="11 12">
    <name type="scientific">Paenibacillus thiaminolyticus</name>
    <name type="common">Bacillus thiaminolyticus</name>
    <dbReference type="NCBI Taxonomy" id="49283"/>
    <lineage>
        <taxon>Bacteria</taxon>
        <taxon>Bacillati</taxon>
        <taxon>Bacillota</taxon>
        <taxon>Bacilli</taxon>
        <taxon>Bacillales</taxon>
        <taxon>Paenibacillaceae</taxon>
        <taxon>Paenibacillus</taxon>
    </lineage>
</organism>
<feature type="domain" description="OmpR/PhoB-type" evidence="10">
    <location>
        <begin position="125"/>
        <end position="221"/>
    </location>
</feature>
<comment type="subcellular location">
    <subcellularLocation>
        <location evidence="1">Cytoplasm</location>
    </subcellularLocation>
</comment>
<dbReference type="Gene3D" id="3.40.50.2300">
    <property type="match status" value="1"/>
</dbReference>
<dbReference type="AlphaFoldDB" id="A0A3A3GTE6"/>
<dbReference type="Pfam" id="PF00486">
    <property type="entry name" value="Trans_reg_C"/>
    <property type="match status" value="1"/>
</dbReference>
<evidence type="ECO:0000259" key="9">
    <source>
        <dbReference type="PROSITE" id="PS50110"/>
    </source>
</evidence>
<evidence type="ECO:0000256" key="6">
    <source>
        <dbReference type="ARBA" id="ARBA00023163"/>
    </source>
</evidence>
<evidence type="ECO:0000256" key="8">
    <source>
        <dbReference type="PROSITE-ProRule" id="PRU01091"/>
    </source>
</evidence>
<dbReference type="PANTHER" id="PTHR48111:SF1">
    <property type="entry name" value="TWO-COMPONENT RESPONSE REGULATOR ORR33"/>
    <property type="match status" value="1"/>
</dbReference>
<sequence length="221" mass="24919">MIHTILVVDDEPLMRELISDFLEDEGYDVLQAGGGEEAVNLIDSQPIDLVVLDVMMPGKDGFEVCEEIRAQSDAIIVMLTAKAEEEDELTGYSYGADDYVTKPFSLKVLSAKIRVLLNRWKNEEAEGLSGNDRLVIDATAREVRKDGIALPLTSKEFELLRCLADHSNQVLTRDIILDRVWGMDYFGDVRTVDTHIKRLRRKLGDEAGRIVTVRGNGYKYR</sequence>
<dbReference type="SMART" id="SM00448">
    <property type="entry name" value="REC"/>
    <property type="match status" value="1"/>
</dbReference>
<evidence type="ECO:0000256" key="5">
    <source>
        <dbReference type="ARBA" id="ARBA00023125"/>
    </source>
</evidence>
<dbReference type="PROSITE" id="PS50110">
    <property type="entry name" value="RESPONSE_REGULATORY"/>
    <property type="match status" value="1"/>
</dbReference>
<keyword evidence="2 7" id="KW-0597">Phosphoprotein</keyword>
<dbReference type="FunFam" id="3.40.50.2300:FF:000001">
    <property type="entry name" value="DNA-binding response regulator PhoB"/>
    <property type="match status" value="1"/>
</dbReference>
<dbReference type="CDD" id="cd17574">
    <property type="entry name" value="REC_OmpR"/>
    <property type="match status" value="1"/>
</dbReference>
<dbReference type="SMART" id="SM00862">
    <property type="entry name" value="Trans_reg_C"/>
    <property type="match status" value="1"/>
</dbReference>
<accession>A0A3A3GTE6</accession>
<evidence type="ECO:0000313" key="11">
    <source>
        <dbReference type="EMBL" id="RJG26846.1"/>
    </source>
</evidence>
<feature type="domain" description="Response regulatory" evidence="9">
    <location>
        <begin position="4"/>
        <end position="117"/>
    </location>
</feature>
<evidence type="ECO:0000256" key="3">
    <source>
        <dbReference type="ARBA" id="ARBA00023012"/>
    </source>
</evidence>
<dbReference type="EMBL" id="QYZD01000001">
    <property type="protein sequence ID" value="RJG26846.1"/>
    <property type="molecule type" value="Genomic_DNA"/>
</dbReference>
<proteinExistence type="predicted"/>
<dbReference type="Gene3D" id="1.10.10.10">
    <property type="entry name" value="Winged helix-like DNA-binding domain superfamily/Winged helix DNA-binding domain"/>
    <property type="match status" value="1"/>
</dbReference>
<evidence type="ECO:0000256" key="7">
    <source>
        <dbReference type="PROSITE-ProRule" id="PRU00169"/>
    </source>
</evidence>
<gene>
    <name evidence="11" type="ORF">DQX05_02150</name>
</gene>
<dbReference type="InterPro" id="IPR001867">
    <property type="entry name" value="OmpR/PhoB-type_DNA-bd"/>
</dbReference>
<feature type="DNA-binding region" description="OmpR/PhoB-type" evidence="8">
    <location>
        <begin position="125"/>
        <end position="221"/>
    </location>
</feature>
<dbReference type="PROSITE" id="PS51755">
    <property type="entry name" value="OMPR_PHOB"/>
    <property type="match status" value="1"/>
</dbReference>
<dbReference type="FunFam" id="1.10.10.10:FF:000018">
    <property type="entry name" value="DNA-binding response regulator ResD"/>
    <property type="match status" value="1"/>
</dbReference>
<reference evidence="11 12" key="1">
    <citation type="submission" date="2018-09" db="EMBL/GenBank/DDBJ databases">
        <title>Paenibacillus SK2017-BO5.</title>
        <authorList>
            <person name="Piskunova J.V."/>
            <person name="Dubiley S.A."/>
            <person name="Severinov K.V."/>
        </authorList>
    </citation>
    <scope>NUCLEOTIDE SEQUENCE [LARGE SCALE GENOMIC DNA]</scope>
    <source>
        <strain evidence="11 12">BO5</strain>
    </source>
</reference>
<dbReference type="OrthoDB" id="9790442at2"/>
<dbReference type="SUPFAM" id="SSF52172">
    <property type="entry name" value="CheY-like"/>
    <property type="match status" value="1"/>
</dbReference>
<evidence type="ECO:0000256" key="4">
    <source>
        <dbReference type="ARBA" id="ARBA00023015"/>
    </source>
</evidence>
<protein>
    <submittedName>
        <fullName evidence="11">DNA-binding response regulator</fullName>
    </submittedName>
</protein>
<keyword evidence="6" id="KW-0804">Transcription</keyword>
<dbReference type="InterPro" id="IPR001789">
    <property type="entry name" value="Sig_transdc_resp-reg_receiver"/>
</dbReference>
<dbReference type="GO" id="GO:0000976">
    <property type="term" value="F:transcription cis-regulatory region binding"/>
    <property type="evidence" value="ECO:0007669"/>
    <property type="project" value="TreeGrafter"/>
</dbReference>
<dbReference type="GO" id="GO:0006355">
    <property type="term" value="P:regulation of DNA-templated transcription"/>
    <property type="evidence" value="ECO:0007669"/>
    <property type="project" value="InterPro"/>
</dbReference>
<dbReference type="RefSeq" id="WP_119790450.1">
    <property type="nucleotide sequence ID" value="NZ_QYZD01000001.1"/>
</dbReference>
<evidence type="ECO:0000313" key="12">
    <source>
        <dbReference type="Proteomes" id="UP000266177"/>
    </source>
</evidence>
<dbReference type="GO" id="GO:0005829">
    <property type="term" value="C:cytosol"/>
    <property type="evidence" value="ECO:0007669"/>
    <property type="project" value="TreeGrafter"/>
</dbReference>
<dbReference type="InterPro" id="IPR039420">
    <property type="entry name" value="WalR-like"/>
</dbReference>
<dbReference type="PANTHER" id="PTHR48111">
    <property type="entry name" value="REGULATOR OF RPOS"/>
    <property type="match status" value="1"/>
</dbReference>
<comment type="caution">
    <text evidence="11">The sequence shown here is derived from an EMBL/GenBank/DDBJ whole genome shotgun (WGS) entry which is preliminary data.</text>
</comment>
<dbReference type="Proteomes" id="UP000266177">
    <property type="component" value="Unassembled WGS sequence"/>
</dbReference>